<dbReference type="Pfam" id="PF13561">
    <property type="entry name" value="adh_short_C2"/>
    <property type="match status" value="1"/>
</dbReference>
<gene>
    <name evidence="4" type="ORF">ACHE_10675A</name>
</gene>
<sequence length="257" mass="27874">MAQTNITLSSKVIAITGANRGIGLGIAESCLVNDAARVYSLDIGDTTDEFHGLSQRFPDKLFAIHTDVTQESSIATAVDKIIDEADALHGMVVNAGRTKHKPALEFTDEEIEALFSVNLFGSFYTARTAARAFIRLGIKGSIVFTASMASYRPNKRVPSAPYGASKAGIRNMTHTLAMEWAPHNIRVNSVSPGLVNTAMTYWVPQQEDWKQQLEYYGGFSRLAEVQELGGAYVYLLSDAASYTTSIDIPVNGVIGIC</sequence>
<dbReference type="PANTHER" id="PTHR43008:SF4">
    <property type="entry name" value="CHAIN DEHYDROGENASE, PUTATIVE (AFU_ORTHOLOGUE AFUA_4G08710)-RELATED"/>
    <property type="match status" value="1"/>
</dbReference>
<dbReference type="GO" id="GO:0016616">
    <property type="term" value="F:oxidoreductase activity, acting on the CH-OH group of donors, NAD or NADP as acceptor"/>
    <property type="evidence" value="ECO:0007669"/>
    <property type="project" value="UniProtKB-ARBA"/>
</dbReference>
<dbReference type="PRINTS" id="PR00081">
    <property type="entry name" value="GDHRDH"/>
</dbReference>
<dbReference type="Gene3D" id="3.40.50.720">
    <property type="entry name" value="NAD(P)-binding Rossmann-like Domain"/>
    <property type="match status" value="1"/>
</dbReference>
<organism evidence="4 5">
    <name type="scientific">Aspergillus chevalieri</name>
    <name type="common">Eurotium chevalieri</name>
    <dbReference type="NCBI Taxonomy" id="182096"/>
    <lineage>
        <taxon>Eukaryota</taxon>
        <taxon>Fungi</taxon>
        <taxon>Dikarya</taxon>
        <taxon>Ascomycota</taxon>
        <taxon>Pezizomycotina</taxon>
        <taxon>Eurotiomycetes</taxon>
        <taxon>Eurotiomycetidae</taxon>
        <taxon>Eurotiales</taxon>
        <taxon>Aspergillaceae</taxon>
        <taxon>Aspergillus</taxon>
        <taxon>Aspergillus subgen. Aspergillus</taxon>
    </lineage>
</organism>
<reference evidence="4" key="2">
    <citation type="submission" date="2021-02" db="EMBL/GenBank/DDBJ databases">
        <title>Aspergillus chevalieri M1 genome sequence.</title>
        <authorList>
            <person name="Kadooka C."/>
            <person name="Mori K."/>
            <person name="Futagami T."/>
        </authorList>
    </citation>
    <scope>NUCLEOTIDE SEQUENCE</scope>
    <source>
        <strain evidence="4">M1</strain>
    </source>
</reference>
<dbReference type="GO" id="GO:0044550">
    <property type="term" value="P:secondary metabolite biosynthetic process"/>
    <property type="evidence" value="ECO:0007669"/>
    <property type="project" value="UniProtKB-ARBA"/>
</dbReference>
<dbReference type="InterPro" id="IPR020904">
    <property type="entry name" value="Sc_DH/Rdtase_CS"/>
</dbReference>
<comment type="similarity">
    <text evidence="1">Belongs to the short-chain dehydrogenases/reductases (SDR) family.</text>
</comment>
<dbReference type="AlphaFoldDB" id="A0A7R7VGA0"/>
<proteinExistence type="inferred from homology"/>
<dbReference type="KEGG" id="ache:ACHE_10675A"/>
<keyword evidence="2" id="KW-0521">NADP</keyword>
<dbReference type="RefSeq" id="XP_043131795.1">
    <property type="nucleotide sequence ID" value="XM_043281908.1"/>
</dbReference>
<accession>A0A7R7VGA0</accession>
<dbReference type="InterPro" id="IPR036291">
    <property type="entry name" value="NAD(P)-bd_dom_sf"/>
</dbReference>
<evidence type="ECO:0000256" key="3">
    <source>
        <dbReference type="ARBA" id="ARBA00023002"/>
    </source>
</evidence>
<dbReference type="GeneID" id="66977632"/>
<name>A0A7R7VGA0_ASPCH</name>
<dbReference type="GO" id="GO:0050664">
    <property type="term" value="F:oxidoreductase activity, acting on NAD(P)H, oxygen as acceptor"/>
    <property type="evidence" value="ECO:0007669"/>
    <property type="project" value="TreeGrafter"/>
</dbReference>
<keyword evidence="5" id="KW-1185">Reference proteome</keyword>
<evidence type="ECO:0000256" key="2">
    <source>
        <dbReference type="ARBA" id="ARBA00022857"/>
    </source>
</evidence>
<evidence type="ECO:0000256" key="1">
    <source>
        <dbReference type="ARBA" id="ARBA00006484"/>
    </source>
</evidence>
<dbReference type="SUPFAM" id="SSF51735">
    <property type="entry name" value="NAD(P)-binding Rossmann-fold domains"/>
    <property type="match status" value="1"/>
</dbReference>
<dbReference type="PANTHER" id="PTHR43008">
    <property type="entry name" value="BENZIL REDUCTASE"/>
    <property type="match status" value="1"/>
</dbReference>
<dbReference type="FunFam" id="3.40.50.720:FF:000084">
    <property type="entry name" value="Short-chain dehydrogenase reductase"/>
    <property type="match status" value="1"/>
</dbReference>
<dbReference type="Proteomes" id="UP000637239">
    <property type="component" value="Chromosome 1"/>
</dbReference>
<dbReference type="PROSITE" id="PS00061">
    <property type="entry name" value="ADH_SHORT"/>
    <property type="match status" value="1"/>
</dbReference>
<dbReference type="EMBL" id="AP024416">
    <property type="protein sequence ID" value="BCR83273.1"/>
    <property type="molecule type" value="Genomic_DNA"/>
</dbReference>
<keyword evidence="3" id="KW-0560">Oxidoreductase</keyword>
<reference evidence="4" key="1">
    <citation type="submission" date="2021-01" db="EMBL/GenBank/DDBJ databases">
        <authorList>
            <consortium name="Aspergillus chevalieri M1 genome sequencing consortium"/>
            <person name="Kazuki M."/>
            <person name="Futagami T."/>
        </authorList>
    </citation>
    <scope>NUCLEOTIDE SEQUENCE</scope>
    <source>
        <strain evidence="4">M1</strain>
    </source>
</reference>
<protein>
    <submittedName>
        <fullName evidence="4">Uncharacterized protein</fullName>
    </submittedName>
</protein>
<dbReference type="InterPro" id="IPR002347">
    <property type="entry name" value="SDR_fam"/>
</dbReference>
<evidence type="ECO:0000313" key="5">
    <source>
        <dbReference type="Proteomes" id="UP000637239"/>
    </source>
</evidence>
<evidence type="ECO:0000313" key="4">
    <source>
        <dbReference type="EMBL" id="BCR83273.1"/>
    </source>
</evidence>